<comment type="caution">
    <text evidence="2">The sequence shown here is derived from an EMBL/GenBank/DDBJ whole genome shotgun (WGS) entry which is preliminary data.</text>
</comment>
<keyword evidence="1" id="KW-0472">Membrane</keyword>
<evidence type="ECO:0000313" key="3">
    <source>
        <dbReference type="Proteomes" id="UP001149140"/>
    </source>
</evidence>
<feature type="transmembrane region" description="Helical" evidence="1">
    <location>
        <begin position="70"/>
        <end position="87"/>
    </location>
</feature>
<organism evidence="2 3">
    <name type="scientific">Solirubrobacter ginsenosidimutans</name>
    <dbReference type="NCBI Taxonomy" id="490573"/>
    <lineage>
        <taxon>Bacteria</taxon>
        <taxon>Bacillati</taxon>
        <taxon>Actinomycetota</taxon>
        <taxon>Thermoleophilia</taxon>
        <taxon>Solirubrobacterales</taxon>
        <taxon>Solirubrobacteraceae</taxon>
        <taxon>Solirubrobacter</taxon>
    </lineage>
</organism>
<sequence>MTPEPARAQSDPPHAFWRDGLLAVALAALYAVALDRISDASPWLSVAGIGVGLLALAFTQYARKWSGIPLWFFLGGIALGMIVQPSIPDRSDLGDLLATSAQVIAGLLVALVVEPVPDRASDRDRQLRWLGTVALVVATLAAFAGLLPAVDGDADLICLWLVCGGILAAVATIVTRLPSPP</sequence>
<feature type="transmembrane region" description="Helical" evidence="1">
    <location>
        <begin position="16"/>
        <end position="34"/>
    </location>
</feature>
<name>A0A9X3MVY7_9ACTN</name>
<keyword evidence="1" id="KW-1133">Transmembrane helix</keyword>
<keyword evidence="1" id="KW-0812">Transmembrane</keyword>
<reference evidence="2" key="1">
    <citation type="submission" date="2022-10" db="EMBL/GenBank/DDBJ databases">
        <title>The WGS of Solirubrobacter ginsenosidimutans DSM 21036.</title>
        <authorList>
            <person name="Jiang Z."/>
        </authorList>
    </citation>
    <scope>NUCLEOTIDE SEQUENCE</scope>
    <source>
        <strain evidence="2">DSM 21036</strain>
    </source>
</reference>
<gene>
    <name evidence="2" type="ORF">OM076_18300</name>
</gene>
<feature type="transmembrane region" description="Helical" evidence="1">
    <location>
        <begin position="129"/>
        <end position="150"/>
    </location>
</feature>
<evidence type="ECO:0000256" key="1">
    <source>
        <dbReference type="SAM" id="Phobius"/>
    </source>
</evidence>
<dbReference type="Proteomes" id="UP001149140">
    <property type="component" value="Unassembled WGS sequence"/>
</dbReference>
<protein>
    <submittedName>
        <fullName evidence="2">Uncharacterized protein</fullName>
    </submittedName>
</protein>
<keyword evidence="3" id="KW-1185">Reference proteome</keyword>
<dbReference type="RefSeq" id="WP_270041465.1">
    <property type="nucleotide sequence ID" value="NZ_JAPDOD010000017.1"/>
</dbReference>
<accession>A0A9X3MVY7</accession>
<feature type="transmembrane region" description="Helical" evidence="1">
    <location>
        <begin position="156"/>
        <end position="177"/>
    </location>
</feature>
<evidence type="ECO:0000313" key="2">
    <source>
        <dbReference type="EMBL" id="MDA0162230.1"/>
    </source>
</evidence>
<dbReference type="EMBL" id="JAPDOD010000017">
    <property type="protein sequence ID" value="MDA0162230.1"/>
    <property type="molecule type" value="Genomic_DNA"/>
</dbReference>
<dbReference type="AlphaFoldDB" id="A0A9X3MVY7"/>
<feature type="transmembrane region" description="Helical" evidence="1">
    <location>
        <begin position="99"/>
        <end position="117"/>
    </location>
</feature>
<feature type="transmembrane region" description="Helical" evidence="1">
    <location>
        <begin position="40"/>
        <end position="58"/>
    </location>
</feature>
<proteinExistence type="predicted"/>